<evidence type="ECO:0000313" key="3">
    <source>
        <dbReference type="Proteomes" id="UP000198406"/>
    </source>
</evidence>
<feature type="compositionally biased region" description="Basic and acidic residues" evidence="1">
    <location>
        <begin position="267"/>
        <end position="278"/>
    </location>
</feature>
<feature type="region of interest" description="Disordered" evidence="1">
    <location>
        <begin position="142"/>
        <end position="163"/>
    </location>
</feature>
<evidence type="ECO:0000313" key="2">
    <source>
        <dbReference type="EMBL" id="GAX22087.1"/>
    </source>
</evidence>
<organism evidence="2 3">
    <name type="scientific">Fistulifera solaris</name>
    <name type="common">Oleaginous diatom</name>
    <dbReference type="NCBI Taxonomy" id="1519565"/>
    <lineage>
        <taxon>Eukaryota</taxon>
        <taxon>Sar</taxon>
        <taxon>Stramenopiles</taxon>
        <taxon>Ochrophyta</taxon>
        <taxon>Bacillariophyta</taxon>
        <taxon>Bacillariophyceae</taxon>
        <taxon>Bacillariophycidae</taxon>
        <taxon>Naviculales</taxon>
        <taxon>Naviculaceae</taxon>
        <taxon>Fistulifera</taxon>
    </lineage>
</organism>
<feature type="region of interest" description="Disordered" evidence="1">
    <location>
        <begin position="628"/>
        <end position="650"/>
    </location>
</feature>
<evidence type="ECO:0000256" key="1">
    <source>
        <dbReference type="SAM" id="MobiDB-lite"/>
    </source>
</evidence>
<feature type="region of interest" description="Disordered" evidence="1">
    <location>
        <begin position="256"/>
        <end position="281"/>
    </location>
</feature>
<keyword evidence="3" id="KW-1185">Reference proteome</keyword>
<feature type="region of interest" description="Disordered" evidence="1">
    <location>
        <begin position="348"/>
        <end position="449"/>
    </location>
</feature>
<feature type="compositionally biased region" description="Basic residues" evidence="1">
    <location>
        <begin position="256"/>
        <end position="266"/>
    </location>
</feature>
<dbReference type="Proteomes" id="UP000198406">
    <property type="component" value="Unassembled WGS sequence"/>
</dbReference>
<feature type="compositionally biased region" description="Low complexity" evidence="1">
    <location>
        <begin position="395"/>
        <end position="428"/>
    </location>
</feature>
<dbReference type="EMBL" id="BDSP01000177">
    <property type="protein sequence ID" value="GAX22087.1"/>
    <property type="molecule type" value="Genomic_DNA"/>
</dbReference>
<name>A0A1Z5K770_FISSO</name>
<reference evidence="2 3" key="1">
    <citation type="journal article" date="2015" name="Plant Cell">
        <title>Oil accumulation by the oleaginous diatom Fistulifera solaris as revealed by the genome and transcriptome.</title>
        <authorList>
            <person name="Tanaka T."/>
            <person name="Maeda Y."/>
            <person name="Veluchamy A."/>
            <person name="Tanaka M."/>
            <person name="Abida H."/>
            <person name="Marechal E."/>
            <person name="Bowler C."/>
            <person name="Muto M."/>
            <person name="Sunaga Y."/>
            <person name="Tanaka M."/>
            <person name="Yoshino T."/>
            <person name="Taniguchi T."/>
            <person name="Fukuda Y."/>
            <person name="Nemoto M."/>
            <person name="Matsumoto M."/>
            <person name="Wong P.S."/>
            <person name="Aburatani S."/>
            <person name="Fujibuchi W."/>
        </authorList>
    </citation>
    <scope>NUCLEOTIDE SEQUENCE [LARGE SCALE GENOMIC DNA]</scope>
    <source>
        <strain evidence="2 3">JPCC DA0580</strain>
    </source>
</reference>
<gene>
    <name evidence="2" type="ORF">FisN_6Hh335</name>
</gene>
<feature type="compositionally biased region" description="Polar residues" evidence="1">
    <location>
        <begin position="151"/>
        <end position="163"/>
    </location>
</feature>
<sequence length="756" mass="82419">MTDPLERSSAESASQQETDAEELISTALVYPQPLQAVSAALGVDMTVMSNFVPGANTGSEALSRLVQGWENYINDAKDQPIQMLQDLQLCGEGDLNLLTDGPSSFTQHLMQPELRHIRSSPLQWRPKVFDQEMDQEESNIMPPPIPLDPMQRSSSTPSSFRQNSMCTSIGTEGRSAFTLPSQRVNYTSSVTHPRRSAFDPVKYYACQLEDMERTSIEVMDMTPDKGPAQASTPQRRGAAFRAARFLEDVRVLSRRRRFGGKGKKGQNSKEKAGGDAKAESLAAPDTSITVITEPDYKSMLVAPEDMYSPPVQDTEVANNEEEPYQRIEAQLQSESPNSSPIRPQVVEDQAENQQEQTQYEHSLRIKYSSADKKLETLPSPSPTRMAAGDVSETESPGTARSSGSSSGHATQAASIGSSIAASGLSTISETDREVMETNKEARRRRVTGTIGAHTKNESDLASVHSSSTGSTATHCYLPVENSPILRDGANVPLDRFFTETALSTGQIITAFVRSQVSGMTRTQSGTTTSASTSEGTTGTHTTASISSQEGPPPTIVSYLERLPELVSLRETVESSSTRATGKEGEEREDSPAEMGNLLFEAAKASIERKHKSSSPAISQCVRHDKFRARPPRSPYMIPRSASTPSPTSSPLIIHHSPPRNIVDKPEPILVSRPHVMRSGNFMHANTFSLGRSMTTYEEEEEIIARRPKLSFMTGASGTSDAVNSGEMYHDESIEVLKSDSTDTMLTMPAMVTPEKN</sequence>
<feature type="region of interest" description="Disordered" evidence="1">
    <location>
        <begin position="517"/>
        <end position="555"/>
    </location>
</feature>
<feature type="region of interest" description="Disordered" evidence="1">
    <location>
        <begin position="568"/>
        <end position="594"/>
    </location>
</feature>
<protein>
    <submittedName>
        <fullName evidence="2">Uncharacterized protein</fullName>
    </submittedName>
</protein>
<accession>A0A1Z5K770</accession>
<comment type="caution">
    <text evidence="2">The sequence shown here is derived from an EMBL/GenBank/DDBJ whole genome shotgun (WGS) entry which is preliminary data.</text>
</comment>
<feature type="compositionally biased region" description="Basic and acidic residues" evidence="1">
    <location>
        <begin position="429"/>
        <end position="440"/>
    </location>
</feature>
<proteinExistence type="predicted"/>
<feature type="compositionally biased region" description="Polar residues" evidence="1">
    <location>
        <begin position="351"/>
        <end position="360"/>
    </location>
</feature>
<feature type="compositionally biased region" description="Low complexity" evidence="1">
    <location>
        <begin position="638"/>
        <end position="650"/>
    </location>
</feature>
<feature type="compositionally biased region" description="Low complexity" evidence="1">
    <location>
        <begin position="517"/>
        <end position="547"/>
    </location>
</feature>
<dbReference type="OrthoDB" id="48720at2759"/>
<dbReference type="AlphaFoldDB" id="A0A1Z5K770"/>
<feature type="region of interest" description="Disordered" evidence="1">
    <location>
        <begin position="1"/>
        <end position="20"/>
    </location>
</feature>
<dbReference type="InParanoid" id="A0A1Z5K770"/>